<proteinExistence type="inferred from homology"/>
<dbReference type="FunFam" id="1.10.630.10:FF:000018">
    <property type="entry name" value="Cytochrome P450 monooxygenase"/>
    <property type="match status" value="1"/>
</dbReference>
<evidence type="ECO:0000313" key="10">
    <source>
        <dbReference type="Proteomes" id="UP000183810"/>
    </source>
</evidence>
<dbReference type="SUPFAM" id="SSF48264">
    <property type="entry name" value="Cytochrome P450"/>
    <property type="match status" value="1"/>
</dbReference>
<dbReference type="GO" id="GO:0005506">
    <property type="term" value="F:iron ion binding"/>
    <property type="evidence" value="ECO:0007669"/>
    <property type="project" value="InterPro"/>
</dbReference>
<dbReference type="RefSeq" id="WP_071927554.1">
    <property type="nucleotide sequence ID" value="NZ_CP018082.1"/>
</dbReference>
<name>A0A1J0VQR8_9NOCA</name>
<keyword evidence="10" id="KW-1185">Reference proteome</keyword>
<dbReference type="Proteomes" id="UP000183810">
    <property type="component" value="Chromosome"/>
</dbReference>
<keyword evidence="7 8" id="KW-0503">Monooxygenase</keyword>
<evidence type="ECO:0000256" key="2">
    <source>
        <dbReference type="ARBA" id="ARBA00010617"/>
    </source>
</evidence>
<dbReference type="Gene3D" id="1.10.630.10">
    <property type="entry name" value="Cytochrome P450"/>
    <property type="match status" value="1"/>
</dbReference>
<dbReference type="GO" id="GO:0020037">
    <property type="term" value="F:heme binding"/>
    <property type="evidence" value="ECO:0007669"/>
    <property type="project" value="InterPro"/>
</dbReference>
<evidence type="ECO:0008006" key="11">
    <source>
        <dbReference type="Google" id="ProtNLM"/>
    </source>
</evidence>
<protein>
    <recommendedName>
        <fullName evidence="11">Cytochrome</fullName>
    </recommendedName>
</protein>
<dbReference type="GO" id="GO:0004497">
    <property type="term" value="F:monooxygenase activity"/>
    <property type="evidence" value="ECO:0007669"/>
    <property type="project" value="UniProtKB-KW"/>
</dbReference>
<dbReference type="PRINTS" id="PR00359">
    <property type="entry name" value="BP450"/>
</dbReference>
<keyword evidence="4 8" id="KW-0479">Metal-binding</keyword>
<dbReference type="AlphaFoldDB" id="A0A1J0VQR8"/>
<dbReference type="InterPro" id="IPR001128">
    <property type="entry name" value="Cyt_P450"/>
</dbReference>
<gene>
    <name evidence="9" type="ORF">BOX37_10880</name>
</gene>
<comment type="cofactor">
    <cofactor evidence="1">
        <name>heme</name>
        <dbReference type="ChEBI" id="CHEBI:30413"/>
    </cofactor>
</comment>
<evidence type="ECO:0000256" key="5">
    <source>
        <dbReference type="ARBA" id="ARBA00023002"/>
    </source>
</evidence>
<dbReference type="InterPro" id="IPR002397">
    <property type="entry name" value="Cyt_P450_B"/>
</dbReference>
<dbReference type="PANTHER" id="PTHR46696">
    <property type="entry name" value="P450, PUTATIVE (EUROFUNG)-RELATED"/>
    <property type="match status" value="1"/>
</dbReference>
<reference evidence="9" key="1">
    <citation type="submission" date="2016-11" db="EMBL/GenBank/DDBJ databases">
        <authorList>
            <person name="Jaros S."/>
            <person name="Januszkiewicz K."/>
            <person name="Wedrychowicz H."/>
        </authorList>
    </citation>
    <scope>NUCLEOTIDE SEQUENCE [LARGE SCALE GENOMIC DNA]</scope>
    <source>
        <strain evidence="9">Y48</strain>
    </source>
</reference>
<dbReference type="CDD" id="cd20625">
    <property type="entry name" value="CYP164-like"/>
    <property type="match status" value="1"/>
</dbReference>
<evidence type="ECO:0000313" key="9">
    <source>
        <dbReference type="EMBL" id="APE34373.1"/>
    </source>
</evidence>
<dbReference type="InterPro" id="IPR036396">
    <property type="entry name" value="Cyt_P450_sf"/>
</dbReference>
<evidence type="ECO:0000256" key="7">
    <source>
        <dbReference type="ARBA" id="ARBA00023033"/>
    </source>
</evidence>
<keyword evidence="3 8" id="KW-0349">Heme</keyword>
<evidence type="ECO:0000256" key="1">
    <source>
        <dbReference type="ARBA" id="ARBA00001971"/>
    </source>
</evidence>
<evidence type="ECO:0000256" key="3">
    <source>
        <dbReference type="ARBA" id="ARBA00022617"/>
    </source>
</evidence>
<dbReference type="PANTHER" id="PTHR46696:SF1">
    <property type="entry name" value="CYTOCHROME P450 YJIB-RELATED"/>
    <property type="match status" value="1"/>
</dbReference>
<accession>A0A1J0VQR8</accession>
<organism evidence="9 10">
    <name type="scientific">Nocardia mangyaensis</name>
    <dbReference type="NCBI Taxonomy" id="2213200"/>
    <lineage>
        <taxon>Bacteria</taxon>
        <taxon>Bacillati</taxon>
        <taxon>Actinomycetota</taxon>
        <taxon>Actinomycetes</taxon>
        <taxon>Mycobacteriales</taxon>
        <taxon>Nocardiaceae</taxon>
        <taxon>Nocardia</taxon>
    </lineage>
</organism>
<evidence type="ECO:0000256" key="4">
    <source>
        <dbReference type="ARBA" id="ARBA00022723"/>
    </source>
</evidence>
<keyword evidence="6 8" id="KW-0408">Iron</keyword>
<dbReference type="KEGG" id="nsl:BOX37_10880"/>
<comment type="similarity">
    <text evidence="2 8">Belongs to the cytochrome P450 family.</text>
</comment>
<evidence type="ECO:0000256" key="8">
    <source>
        <dbReference type="RuleBase" id="RU000461"/>
    </source>
</evidence>
<dbReference type="PROSITE" id="PS00086">
    <property type="entry name" value="CYTOCHROME_P450"/>
    <property type="match status" value="1"/>
</dbReference>
<evidence type="ECO:0000256" key="6">
    <source>
        <dbReference type="ARBA" id="ARBA00023004"/>
    </source>
</evidence>
<sequence length="407" mass="44428">MTTTVASQHDAESILAELFAPDTRPDPYPVLRALRTESPLIVKGGDLVIIANYADCQQVLRDPSVRNDPKLSRLGKDHPERPESLLFLDPPAHTRIRRLVSKAFTPRVIRASQPQIHSIVDDLVAGIASKSEFDVISDFALPLPVRIMCALLGIPLEEFDDFEPAARRLGRVLDFNLVVHNDDLDDAEGARNELMNYLKNLITRRRGDLGEDLLSRLIQVEEEGEVLSEGELLATCVLLMVAGHETTANLIANGVHALLRHPEQRARLATDPELGISATDEALRYDAPIQFVMRIATREMQVSGTTVTPGTAMLVLLAAANRDPAHYPDADRFDVTRGAADHLAFSAGAHFCLAAALGRAEGAAALSAFAGRVIDPVLVPDSVHYRPNVNLRGIQTMSVTHGGVRLR</sequence>
<keyword evidence="5 8" id="KW-0560">Oxidoreductase</keyword>
<dbReference type="Pfam" id="PF00067">
    <property type="entry name" value="p450"/>
    <property type="match status" value="2"/>
</dbReference>
<dbReference type="OrthoDB" id="142769at2"/>
<dbReference type="GO" id="GO:0016705">
    <property type="term" value="F:oxidoreductase activity, acting on paired donors, with incorporation or reduction of molecular oxygen"/>
    <property type="evidence" value="ECO:0007669"/>
    <property type="project" value="InterPro"/>
</dbReference>
<dbReference type="InterPro" id="IPR017972">
    <property type="entry name" value="Cyt_P450_CS"/>
</dbReference>
<dbReference type="EMBL" id="CP018082">
    <property type="protein sequence ID" value="APE34373.1"/>
    <property type="molecule type" value="Genomic_DNA"/>
</dbReference>